<dbReference type="PANTHER" id="PTHR13123">
    <property type="entry name" value="LD30288P"/>
    <property type="match status" value="1"/>
</dbReference>
<keyword evidence="5" id="KW-1185">Reference proteome</keyword>
<dbReference type="PANTHER" id="PTHR13123:SF8">
    <property type="entry name" value="F-BOX ONLY PROTEIN 25"/>
    <property type="match status" value="1"/>
</dbReference>
<evidence type="ECO:0000256" key="2">
    <source>
        <dbReference type="ARBA" id="ARBA00022786"/>
    </source>
</evidence>
<accession>A0AAV6RRV5</accession>
<dbReference type="GO" id="GO:0016567">
    <property type="term" value="P:protein ubiquitination"/>
    <property type="evidence" value="ECO:0007669"/>
    <property type="project" value="TreeGrafter"/>
</dbReference>
<dbReference type="AlphaFoldDB" id="A0AAV6RRV5"/>
<evidence type="ECO:0000313" key="4">
    <source>
        <dbReference type="EMBL" id="KAG7508263.1"/>
    </source>
</evidence>
<gene>
    <name evidence="4" type="ORF">JOB18_008294</name>
</gene>
<keyword evidence="2" id="KW-0833">Ubl conjugation pathway</keyword>
<dbReference type="Proteomes" id="UP000693946">
    <property type="component" value="Linkage Group LG17"/>
</dbReference>
<comment type="caution">
    <text evidence="4">The sequence shown here is derived from an EMBL/GenBank/DDBJ whole genome shotgun (WGS) entry which is preliminary data.</text>
</comment>
<protein>
    <submittedName>
        <fullName evidence="4">F-box only protein 25 isoform X1</fullName>
    </submittedName>
</protein>
<dbReference type="InterPro" id="IPR040394">
    <property type="entry name" value="FBX25/32"/>
</dbReference>
<dbReference type="GO" id="GO:0019005">
    <property type="term" value="C:SCF ubiquitin ligase complex"/>
    <property type="evidence" value="ECO:0007669"/>
    <property type="project" value="TreeGrafter"/>
</dbReference>
<comment type="pathway">
    <text evidence="1">Protein modification; protein ubiquitination.</text>
</comment>
<sequence>MSDEILGSNNINTDLSSNERPAKRGRIPRTRLSIKVYVATFSPTSAVKMPFLGKDWRSPGLSWTKTEHGWTRTDLCGHKLQDNNRVLNPNRLCSDNKENVLVEDVCELATTKRKKEFHNNNTKSQFVYSDKWIYVLKGYSKERPGYCTLGEALNRLDFSMAIQDLRRFDYVAKLFQLIARSKLSSLSGAAQKNYFNILEKIVRKVLDDHYNPRLVRELLQDLSLTLQDLNIYAGRCVLVGNVNIWFDRIETIQNWQQQLNNLQVPEKLYSGISFDDLPLHMQNKIFFNLSDACDIVNLGKASSSLLSLSENRILWKELCHFHFSDKEFCRNLVLTKADNLDWKLMYFTLKKYYPMREQYGDTLHFCKHCHVLFWKDHHLALLFKDSGHPCTVNDPDSCVMPVSPQHFIDLFQF</sequence>
<feature type="compositionally biased region" description="Polar residues" evidence="3">
    <location>
        <begin position="7"/>
        <end position="19"/>
    </location>
</feature>
<organism evidence="4 5">
    <name type="scientific">Solea senegalensis</name>
    <name type="common">Senegalese sole</name>
    <dbReference type="NCBI Taxonomy" id="28829"/>
    <lineage>
        <taxon>Eukaryota</taxon>
        <taxon>Metazoa</taxon>
        <taxon>Chordata</taxon>
        <taxon>Craniata</taxon>
        <taxon>Vertebrata</taxon>
        <taxon>Euteleostomi</taxon>
        <taxon>Actinopterygii</taxon>
        <taxon>Neopterygii</taxon>
        <taxon>Teleostei</taxon>
        <taxon>Neoteleostei</taxon>
        <taxon>Acanthomorphata</taxon>
        <taxon>Carangaria</taxon>
        <taxon>Pleuronectiformes</taxon>
        <taxon>Pleuronectoidei</taxon>
        <taxon>Soleidae</taxon>
        <taxon>Solea</taxon>
    </lineage>
</organism>
<evidence type="ECO:0000256" key="1">
    <source>
        <dbReference type="ARBA" id="ARBA00004906"/>
    </source>
</evidence>
<dbReference type="GO" id="GO:0005737">
    <property type="term" value="C:cytoplasm"/>
    <property type="evidence" value="ECO:0007669"/>
    <property type="project" value="TreeGrafter"/>
</dbReference>
<feature type="region of interest" description="Disordered" evidence="3">
    <location>
        <begin position="1"/>
        <end position="26"/>
    </location>
</feature>
<name>A0AAV6RRV5_SOLSE</name>
<dbReference type="EMBL" id="JAGKHQ010000009">
    <property type="protein sequence ID" value="KAG7508263.1"/>
    <property type="molecule type" value="Genomic_DNA"/>
</dbReference>
<evidence type="ECO:0000256" key="3">
    <source>
        <dbReference type="SAM" id="MobiDB-lite"/>
    </source>
</evidence>
<evidence type="ECO:0000313" key="5">
    <source>
        <dbReference type="Proteomes" id="UP000693946"/>
    </source>
</evidence>
<dbReference type="GO" id="GO:0005634">
    <property type="term" value="C:nucleus"/>
    <property type="evidence" value="ECO:0007669"/>
    <property type="project" value="TreeGrafter"/>
</dbReference>
<reference evidence="4 5" key="1">
    <citation type="journal article" date="2021" name="Sci. Rep.">
        <title>Chromosome anchoring in Senegalese sole (Solea senegalensis) reveals sex-associated markers and genome rearrangements in flatfish.</title>
        <authorList>
            <person name="Guerrero-Cozar I."/>
            <person name="Gomez-Garrido J."/>
            <person name="Berbel C."/>
            <person name="Martinez-Blanch J.F."/>
            <person name="Alioto T."/>
            <person name="Claros M.G."/>
            <person name="Gagnaire P.A."/>
            <person name="Manchado M."/>
        </authorList>
    </citation>
    <scope>NUCLEOTIDE SEQUENCE [LARGE SCALE GENOMIC DNA]</scope>
    <source>
        <strain evidence="4">Sse05_10M</strain>
    </source>
</reference>
<proteinExistence type="predicted"/>